<feature type="region of interest" description="Disordered" evidence="1">
    <location>
        <begin position="24"/>
        <end position="53"/>
    </location>
</feature>
<reference evidence="2" key="1">
    <citation type="journal article" date="2018" name="DNA Res.">
        <title>Multiple hybrid de novo genome assembly of finger millet, an orphan allotetraploid crop.</title>
        <authorList>
            <person name="Hatakeyama M."/>
            <person name="Aluri S."/>
            <person name="Balachadran M.T."/>
            <person name="Sivarajan S.R."/>
            <person name="Patrignani A."/>
            <person name="Gruter S."/>
            <person name="Poveda L."/>
            <person name="Shimizu-Inatsugi R."/>
            <person name="Baeten J."/>
            <person name="Francoijs K.J."/>
            <person name="Nataraja K.N."/>
            <person name="Reddy Y.A.N."/>
            <person name="Phadnis S."/>
            <person name="Ravikumar R.L."/>
            <person name="Schlapbach R."/>
            <person name="Sreeman S.M."/>
            <person name="Shimizu K.K."/>
        </authorList>
    </citation>
    <scope>NUCLEOTIDE SEQUENCE</scope>
</reference>
<keyword evidence="3" id="KW-1185">Reference proteome</keyword>
<dbReference type="EMBL" id="BQKI01000071">
    <property type="protein sequence ID" value="GJN14799.1"/>
    <property type="molecule type" value="Genomic_DNA"/>
</dbReference>
<evidence type="ECO:0000313" key="3">
    <source>
        <dbReference type="Proteomes" id="UP001054889"/>
    </source>
</evidence>
<proteinExistence type="predicted"/>
<comment type="caution">
    <text evidence="2">The sequence shown here is derived from an EMBL/GenBank/DDBJ whole genome shotgun (WGS) entry which is preliminary data.</text>
</comment>
<reference evidence="2" key="2">
    <citation type="submission" date="2021-12" db="EMBL/GenBank/DDBJ databases">
        <title>Resequencing data analysis of finger millet.</title>
        <authorList>
            <person name="Hatakeyama M."/>
            <person name="Aluri S."/>
            <person name="Balachadran M.T."/>
            <person name="Sivarajan S.R."/>
            <person name="Poveda L."/>
            <person name="Shimizu-Inatsugi R."/>
            <person name="Schlapbach R."/>
            <person name="Sreeman S.M."/>
            <person name="Shimizu K.K."/>
        </authorList>
    </citation>
    <scope>NUCLEOTIDE SEQUENCE</scope>
</reference>
<organism evidence="2 3">
    <name type="scientific">Eleusine coracana subsp. coracana</name>
    <dbReference type="NCBI Taxonomy" id="191504"/>
    <lineage>
        <taxon>Eukaryota</taxon>
        <taxon>Viridiplantae</taxon>
        <taxon>Streptophyta</taxon>
        <taxon>Embryophyta</taxon>
        <taxon>Tracheophyta</taxon>
        <taxon>Spermatophyta</taxon>
        <taxon>Magnoliopsida</taxon>
        <taxon>Liliopsida</taxon>
        <taxon>Poales</taxon>
        <taxon>Poaceae</taxon>
        <taxon>PACMAD clade</taxon>
        <taxon>Chloridoideae</taxon>
        <taxon>Cynodonteae</taxon>
        <taxon>Eleusininae</taxon>
        <taxon>Eleusine</taxon>
    </lineage>
</organism>
<evidence type="ECO:0000313" key="2">
    <source>
        <dbReference type="EMBL" id="GJN14799.1"/>
    </source>
</evidence>
<evidence type="ECO:0000256" key="1">
    <source>
        <dbReference type="SAM" id="MobiDB-lite"/>
    </source>
</evidence>
<gene>
    <name evidence="2" type="primary">gb01660</name>
    <name evidence="2" type="ORF">PR202_gb01660</name>
</gene>
<protein>
    <submittedName>
        <fullName evidence="2">Uncharacterized protein</fullName>
    </submittedName>
</protein>
<name>A0AAV5DVP2_ELECO</name>
<sequence>MLPAPTHDAPAWCSARPPPCFPTPSVSGSIDPVALTTQRPRPDLPTSHSRAATRRTCSALREAVVLLPYAADL</sequence>
<dbReference type="Proteomes" id="UP001054889">
    <property type="component" value="Unassembled WGS sequence"/>
</dbReference>
<accession>A0AAV5DVP2</accession>
<dbReference type="AlphaFoldDB" id="A0AAV5DVP2"/>